<feature type="region of interest" description="Disordered" evidence="1">
    <location>
        <begin position="1"/>
        <end position="52"/>
    </location>
</feature>
<sequence>MNQPAGTGSPEPSDPADPSGRPGDPGPAEPPDEDLPGVGRPADAIPDDYEPL</sequence>
<dbReference type="EMBL" id="BSTJ01000002">
    <property type="protein sequence ID" value="GLY74161.1"/>
    <property type="molecule type" value="Genomic_DNA"/>
</dbReference>
<reference evidence="3" key="2">
    <citation type="submission" date="2023-03" db="EMBL/GenBank/DDBJ databases">
        <title>Actinoallomurus iriomotensis NBRC 103684.</title>
        <authorList>
            <person name="Ichikawa N."/>
            <person name="Sato H."/>
            <person name="Tonouchi N."/>
        </authorList>
    </citation>
    <scope>NUCLEOTIDE SEQUENCE</scope>
    <source>
        <strain evidence="3">NBRC 103684</strain>
    </source>
</reference>
<dbReference type="Proteomes" id="UP001165135">
    <property type="component" value="Unassembled WGS sequence"/>
</dbReference>
<reference evidence="2" key="1">
    <citation type="submission" date="2023-03" db="EMBL/GenBank/DDBJ databases">
        <title>Actinoallomurus iriomotensis NBRC 103681.</title>
        <authorList>
            <person name="Ichikawa N."/>
            <person name="Sato H."/>
            <person name="Tonouchi N."/>
        </authorList>
    </citation>
    <scope>NUCLEOTIDE SEQUENCE</scope>
    <source>
        <strain evidence="2">NBRC 103681</strain>
    </source>
</reference>
<proteinExistence type="predicted"/>
<dbReference type="EMBL" id="BSTK01000001">
    <property type="protein sequence ID" value="GLY82365.1"/>
    <property type="molecule type" value="Genomic_DNA"/>
</dbReference>
<evidence type="ECO:0000313" key="2">
    <source>
        <dbReference type="EMBL" id="GLY74161.1"/>
    </source>
</evidence>
<organism evidence="3 4">
    <name type="scientific">Actinoallomurus iriomotensis</name>
    <dbReference type="NCBI Taxonomy" id="478107"/>
    <lineage>
        <taxon>Bacteria</taxon>
        <taxon>Bacillati</taxon>
        <taxon>Actinomycetota</taxon>
        <taxon>Actinomycetes</taxon>
        <taxon>Streptosporangiales</taxon>
        <taxon>Thermomonosporaceae</taxon>
        <taxon>Actinoallomurus</taxon>
    </lineage>
</organism>
<name>A0A9W6RV12_9ACTN</name>
<evidence type="ECO:0000313" key="3">
    <source>
        <dbReference type="EMBL" id="GLY82365.1"/>
    </source>
</evidence>
<dbReference type="AlphaFoldDB" id="A0A9W6RV12"/>
<accession>A0A9W6RV12</accession>
<evidence type="ECO:0000313" key="4">
    <source>
        <dbReference type="Proteomes" id="UP001165074"/>
    </source>
</evidence>
<comment type="caution">
    <text evidence="3">The sequence shown here is derived from an EMBL/GenBank/DDBJ whole genome shotgun (WGS) entry which is preliminary data.</text>
</comment>
<protein>
    <submittedName>
        <fullName evidence="3">Uncharacterized protein</fullName>
    </submittedName>
</protein>
<evidence type="ECO:0000256" key="1">
    <source>
        <dbReference type="SAM" id="MobiDB-lite"/>
    </source>
</evidence>
<keyword evidence="4" id="KW-1185">Reference proteome</keyword>
<gene>
    <name evidence="2" type="ORF">Airi01_024280</name>
    <name evidence="3" type="ORF">Airi02_002970</name>
</gene>
<dbReference type="RefSeq" id="WP_285566030.1">
    <property type="nucleotide sequence ID" value="NZ_BSTK01000001.1"/>
</dbReference>
<dbReference type="Proteomes" id="UP001165074">
    <property type="component" value="Unassembled WGS sequence"/>
</dbReference>